<dbReference type="Pfam" id="PF04882">
    <property type="entry name" value="Peroxin-3"/>
    <property type="match status" value="1"/>
</dbReference>
<evidence type="ECO:0000313" key="1">
    <source>
        <dbReference type="EMBL" id="RIA90698.1"/>
    </source>
</evidence>
<comment type="caution">
    <text evidence="1">The sequence shown here is derived from an EMBL/GenBank/DDBJ whole genome shotgun (WGS) entry which is preliminary data.</text>
</comment>
<reference evidence="1 2" key="1">
    <citation type="submission" date="2018-06" db="EMBL/GenBank/DDBJ databases">
        <title>Comparative genomics reveals the genomic features of Rhizophagus irregularis, R. cerebriforme, R. diaphanum and Gigaspora rosea, and their symbiotic lifestyle signature.</title>
        <authorList>
            <person name="Morin E."/>
            <person name="San Clemente H."/>
            <person name="Chen E.C.H."/>
            <person name="De La Providencia I."/>
            <person name="Hainaut M."/>
            <person name="Kuo A."/>
            <person name="Kohler A."/>
            <person name="Murat C."/>
            <person name="Tang N."/>
            <person name="Roy S."/>
            <person name="Loubradou J."/>
            <person name="Henrissat B."/>
            <person name="Grigoriev I.V."/>
            <person name="Corradi N."/>
            <person name="Roux C."/>
            <person name="Martin F.M."/>
        </authorList>
    </citation>
    <scope>NUCLEOTIDE SEQUENCE [LARGE SCALE GENOMIC DNA]</scope>
    <source>
        <strain evidence="1 2">DAOM 227022</strain>
    </source>
</reference>
<proteinExistence type="predicted"/>
<keyword evidence="2" id="KW-1185">Reference proteome</keyword>
<organism evidence="1 2">
    <name type="scientific">Glomus cerebriforme</name>
    <dbReference type="NCBI Taxonomy" id="658196"/>
    <lineage>
        <taxon>Eukaryota</taxon>
        <taxon>Fungi</taxon>
        <taxon>Fungi incertae sedis</taxon>
        <taxon>Mucoromycota</taxon>
        <taxon>Glomeromycotina</taxon>
        <taxon>Glomeromycetes</taxon>
        <taxon>Glomerales</taxon>
        <taxon>Glomeraceae</taxon>
        <taxon>Glomus</taxon>
    </lineage>
</organism>
<gene>
    <name evidence="1" type="ORF">C1645_769278</name>
</gene>
<evidence type="ECO:0000313" key="2">
    <source>
        <dbReference type="Proteomes" id="UP000265703"/>
    </source>
</evidence>
<protein>
    <submittedName>
        <fullName evidence="1">Uncharacterized protein</fullName>
    </submittedName>
</protein>
<sequence length="56" mass="6586">MFSEITRFLKRHQKKIFVTLGVTGGAYFIGKWATWKFFEIQEKAAAERKAKEKFVS</sequence>
<dbReference type="GO" id="GO:0007031">
    <property type="term" value="P:peroxisome organization"/>
    <property type="evidence" value="ECO:0007669"/>
    <property type="project" value="InterPro"/>
</dbReference>
<dbReference type="OrthoDB" id="45930at2759"/>
<dbReference type="EMBL" id="QKYT01000173">
    <property type="protein sequence ID" value="RIA90698.1"/>
    <property type="molecule type" value="Genomic_DNA"/>
</dbReference>
<dbReference type="Proteomes" id="UP000265703">
    <property type="component" value="Unassembled WGS sequence"/>
</dbReference>
<dbReference type="STRING" id="658196.A0A397SXB8"/>
<dbReference type="GO" id="GO:0005778">
    <property type="term" value="C:peroxisomal membrane"/>
    <property type="evidence" value="ECO:0007669"/>
    <property type="project" value="InterPro"/>
</dbReference>
<dbReference type="InterPro" id="IPR006966">
    <property type="entry name" value="Peroxin-3"/>
</dbReference>
<dbReference type="AlphaFoldDB" id="A0A397SXB8"/>
<name>A0A397SXB8_9GLOM</name>
<accession>A0A397SXB8</accession>